<accession>A0A834MGI5</accession>
<feature type="compositionally biased region" description="Basic and acidic residues" evidence="1">
    <location>
        <begin position="57"/>
        <end position="68"/>
    </location>
</feature>
<evidence type="ECO:0000313" key="2">
    <source>
        <dbReference type="EMBL" id="KAF7281401.1"/>
    </source>
</evidence>
<proteinExistence type="predicted"/>
<dbReference type="Proteomes" id="UP000625711">
    <property type="component" value="Unassembled WGS sequence"/>
</dbReference>
<protein>
    <submittedName>
        <fullName evidence="2">Uncharacterized protein</fullName>
    </submittedName>
</protein>
<evidence type="ECO:0000256" key="1">
    <source>
        <dbReference type="SAM" id="MobiDB-lite"/>
    </source>
</evidence>
<evidence type="ECO:0000313" key="3">
    <source>
        <dbReference type="Proteomes" id="UP000625711"/>
    </source>
</evidence>
<reference evidence="2" key="1">
    <citation type="submission" date="2020-08" db="EMBL/GenBank/DDBJ databases">
        <title>Genome sequencing and assembly of the red palm weevil Rhynchophorus ferrugineus.</title>
        <authorList>
            <person name="Dias G.B."/>
            <person name="Bergman C.M."/>
            <person name="Manee M."/>
        </authorList>
    </citation>
    <scope>NUCLEOTIDE SEQUENCE</scope>
    <source>
        <strain evidence="2">AA-2017</strain>
        <tissue evidence="2">Whole larva</tissue>
    </source>
</reference>
<dbReference type="EMBL" id="JAACXV010000242">
    <property type="protein sequence ID" value="KAF7281401.1"/>
    <property type="molecule type" value="Genomic_DNA"/>
</dbReference>
<comment type="caution">
    <text evidence="2">The sequence shown here is derived from an EMBL/GenBank/DDBJ whole genome shotgun (WGS) entry which is preliminary data.</text>
</comment>
<keyword evidence="3" id="KW-1185">Reference proteome</keyword>
<organism evidence="2 3">
    <name type="scientific">Rhynchophorus ferrugineus</name>
    <name type="common">Red palm weevil</name>
    <name type="synonym">Curculio ferrugineus</name>
    <dbReference type="NCBI Taxonomy" id="354439"/>
    <lineage>
        <taxon>Eukaryota</taxon>
        <taxon>Metazoa</taxon>
        <taxon>Ecdysozoa</taxon>
        <taxon>Arthropoda</taxon>
        <taxon>Hexapoda</taxon>
        <taxon>Insecta</taxon>
        <taxon>Pterygota</taxon>
        <taxon>Neoptera</taxon>
        <taxon>Endopterygota</taxon>
        <taxon>Coleoptera</taxon>
        <taxon>Polyphaga</taxon>
        <taxon>Cucujiformia</taxon>
        <taxon>Curculionidae</taxon>
        <taxon>Dryophthorinae</taxon>
        <taxon>Rhynchophorus</taxon>
    </lineage>
</organism>
<dbReference type="AlphaFoldDB" id="A0A834MGI5"/>
<gene>
    <name evidence="2" type="ORF">GWI33_004783</name>
</gene>
<feature type="region of interest" description="Disordered" evidence="1">
    <location>
        <begin position="1"/>
        <end position="84"/>
    </location>
</feature>
<feature type="compositionally biased region" description="Basic and acidic residues" evidence="1">
    <location>
        <begin position="15"/>
        <end position="25"/>
    </location>
</feature>
<name>A0A834MGI5_RHYFE</name>
<sequence length="109" mass="12750">MDRTGNSRKSNLTDPVRDFDRKKADQATNDGWFRERRPRRVVGRRDAGTLTATARVSRRERDRHRREQNGYPDFPGRNDPPVRRPILFRLTGSHQLGLKTPHHIDHSAD</sequence>